<organism evidence="1 2">
    <name type="scientific">Strongylus vulgaris</name>
    <name type="common">Blood worm</name>
    <dbReference type="NCBI Taxonomy" id="40348"/>
    <lineage>
        <taxon>Eukaryota</taxon>
        <taxon>Metazoa</taxon>
        <taxon>Ecdysozoa</taxon>
        <taxon>Nematoda</taxon>
        <taxon>Chromadorea</taxon>
        <taxon>Rhabditida</taxon>
        <taxon>Rhabditina</taxon>
        <taxon>Rhabditomorpha</taxon>
        <taxon>Strongyloidea</taxon>
        <taxon>Strongylidae</taxon>
        <taxon>Strongylus</taxon>
    </lineage>
</organism>
<evidence type="ECO:0000313" key="1">
    <source>
        <dbReference type="EMBL" id="VDM75694.1"/>
    </source>
</evidence>
<keyword evidence="2" id="KW-1185">Reference proteome</keyword>
<sequence length="57" mass="6476">MIRSMIDQFLKAVQKAFEKAQKSCTTIQIVDGTIAEEGTHEQLLNKHGIYYEMTLSS</sequence>
<name>A0A3P7JCD5_STRVU</name>
<dbReference type="OrthoDB" id="6500128at2759"/>
<dbReference type="EMBL" id="UYYB01095701">
    <property type="protein sequence ID" value="VDM75694.1"/>
    <property type="molecule type" value="Genomic_DNA"/>
</dbReference>
<protein>
    <submittedName>
        <fullName evidence="1">Uncharacterized protein</fullName>
    </submittedName>
</protein>
<reference evidence="1 2" key="1">
    <citation type="submission" date="2018-11" db="EMBL/GenBank/DDBJ databases">
        <authorList>
            <consortium name="Pathogen Informatics"/>
        </authorList>
    </citation>
    <scope>NUCLEOTIDE SEQUENCE [LARGE SCALE GENOMIC DNA]</scope>
</reference>
<evidence type="ECO:0000313" key="2">
    <source>
        <dbReference type="Proteomes" id="UP000270094"/>
    </source>
</evidence>
<gene>
    <name evidence="1" type="ORF">SVUK_LOCUS10692</name>
</gene>
<proteinExistence type="predicted"/>
<accession>A0A3P7JCD5</accession>
<dbReference type="Proteomes" id="UP000270094">
    <property type="component" value="Unassembled WGS sequence"/>
</dbReference>
<dbReference type="AlphaFoldDB" id="A0A3P7JCD5"/>